<proteinExistence type="predicted"/>
<feature type="transmembrane region" description="Helical" evidence="1">
    <location>
        <begin position="366"/>
        <end position="397"/>
    </location>
</feature>
<evidence type="ECO:0008006" key="4">
    <source>
        <dbReference type="Google" id="ProtNLM"/>
    </source>
</evidence>
<keyword evidence="1" id="KW-0812">Transmembrane</keyword>
<evidence type="ECO:0000313" key="2">
    <source>
        <dbReference type="EMBL" id="SDI51385.1"/>
    </source>
</evidence>
<feature type="transmembrane region" description="Helical" evidence="1">
    <location>
        <begin position="82"/>
        <end position="106"/>
    </location>
</feature>
<feature type="transmembrane region" description="Helical" evidence="1">
    <location>
        <begin position="214"/>
        <end position="233"/>
    </location>
</feature>
<feature type="transmembrane region" description="Helical" evidence="1">
    <location>
        <begin position="171"/>
        <end position="202"/>
    </location>
</feature>
<dbReference type="AlphaFoldDB" id="A0A1G8L6W2"/>
<keyword evidence="1" id="KW-0472">Membrane</keyword>
<evidence type="ECO:0000256" key="1">
    <source>
        <dbReference type="SAM" id="Phobius"/>
    </source>
</evidence>
<name>A0A1G8L6W2_9GAMM</name>
<feature type="transmembrane region" description="Helical" evidence="1">
    <location>
        <begin position="332"/>
        <end position="354"/>
    </location>
</feature>
<protein>
    <recommendedName>
        <fullName evidence="4">Oligosaccharide repeat unit polymerase</fullName>
    </recommendedName>
</protein>
<gene>
    <name evidence="2" type="ORF">SAMN05216588_11867</name>
</gene>
<feature type="transmembrane region" description="Helical" evidence="1">
    <location>
        <begin position="142"/>
        <end position="164"/>
    </location>
</feature>
<evidence type="ECO:0000313" key="3">
    <source>
        <dbReference type="Proteomes" id="UP000198606"/>
    </source>
</evidence>
<dbReference type="EMBL" id="FNDG01000018">
    <property type="protein sequence ID" value="SDI51385.1"/>
    <property type="molecule type" value="Genomic_DNA"/>
</dbReference>
<feature type="transmembrane region" description="Helical" evidence="1">
    <location>
        <begin position="48"/>
        <end position="70"/>
    </location>
</feature>
<feature type="transmembrane region" description="Helical" evidence="1">
    <location>
        <begin position="20"/>
        <end position="42"/>
    </location>
</feature>
<organism evidence="2 3">
    <name type="scientific">Phytopseudomonas flavescens</name>
    <dbReference type="NCBI Taxonomy" id="29435"/>
    <lineage>
        <taxon>Bacteria</taxon>
        <taxon>Pseudomonadati</taxon>
        <taxon>Pseudomonadota</taxon>
        <taxon>Gammaproteobacteria</taxon>
        <taxon>Pseudomonadales</taxon>
        <taxon>Pseudomonadaceae</taxon>
        <taxon>Phytopseudomonas</taxon>
    </lineage>
</organism>
<dbReference type="Proteomes" id="UP000198606">
    <property type="component" value="Unassembled WGS sequence"/>
</dbReference>
<sequence>MGSELVNKLLDKIFSAHTSWVLFFVTCFFYYGLLSLFLGLSVREGHSFLFLSIIAFCGCIGIAIGRAFPLPDYFVHGGLRRIVVSSTALHGTIWSFFLLYSAYAVLTADAVPLISMLTGADELTLNEQRGGFLKARTGYESALIYISTVFVSVLLPFSLSSLFLRKSKWRFLCFFIFFLYSVSFMQKALFLNVVLPLLYVFWYLKILDFRKMVFFSFGAFGLLFFLVAASVSAQGNQGAFDLNSFFSASYSAKSGVDYLVWRIVGVPLFSASDTLHVFFTQFSGDHLFGATSSFFSSLFFLERVNLERIVFAYQWSWNETANTNSFYVVDSYVNFGLVGVVGYSFVVGQIFRLFAVSDNEAFKSIWPVFCINIFNGSLVPTLLGNGFLLLFLIVILLKER</sequence>
<keyword evidence="1" id="KW-1133">Transmembrane helix</keyword>
<accession>A0A1G8L6W2</accession>
<dbReference type="STRING" id="29435.SAMN05216588_11867"/>
<reference evidence="2 3" key="1">
    <citation type="submission" date="2016-10" db="EMBL/GenBank/DDBJ databases">
        <authorList>
            <person name="de Groot N.N."/>
        </authorList>
    </citation>
    <scope>NUCLEOTIDE SEQUENCE [LARGE SCALE GENOMIC DNA]</scope>
    <source>
        <strain evidence="2 3">LMG 18387</strain>
    </source>
</reference>